<evidence type="ECO:0000313" key="2">
    <source>
        <dbReference type="Proteomes" id="UP000827872"/>
    </source>
</evidence>
<proteinExistence type="predicted"/>
<evidence type="ECO:0000313" key="1">
    <source>
        <dbReference type="EMBL" id="KAH8006245.1"/>
    </source>
</evidence>
<dbReference type="EMBL" id="CM037619">
    <property type="protein sequence ID" value="KAH8006245.1"/>
    <property type="molecule type" value="Genomic_DNA"/>
</dbReference>
<dbReference type="Proteomes" id="UP000827872">
    <property type="component" value="Linkage Group LG06"/>
</dbReference>
<comment type="caution">
    <text evidence="1">The sequence shown here is derived from an EMBL/GenBank/DDBJ whole genome shotgun (WGS) entry which is preliminary data.</text>
</comment>
<keyword evidence="2" id="KW-1185">Reference proteome</keyword>
<gene>
    <name evidence="1" type="ORF">K3G42_000874</name>
</gene>
<protein>
    <submittedName>
        <fullName evidence="1">Uncharacterized protein</fullName>
    </submittedName>
</protein>
<name>A0ACB8FKY8_9SAUR</name>
<organism evidence="1 2">
    <name type="scientific">Sphaerodactylus townsendi</name>
    <dbReference type="NCBI Taxonomy" id="933632"/>
    <lineage>
        <taxon>Eukaryota</taxon>
        <taxon>Metazoa</taxon>
        <taxon>Chordata</taxon>
        <taxon>Craniata</taxon>
        <taxon>Vertebrata</taxon>
        <taxon>Euteleostomi</taxon>
        <taxon>Lepidosauria</taxon>
        <taxon>Squamata</taxon>
        <taxon>Bifurcata</taxon>
        <taxon>Gekkota</taxon>
        <taxon>Sphaerodactylidae</taxon>
        <taxon>Sphaerodactylus</taxon>
    </lineage>
</organism>
<sequence>MEDILRCYIEEGNADMIQQIEFIIKQLKSEEPLDDSVESDDEEKEDNDELGTVILSNTEVAPDTPLETRFSNHGSSLPV</sequence>
<accession>A0ACB8FKY8</accession>
<reference evidence="1" key="1">
    <citation type="submission" date="2021-08" db="EMBL/GenBank/DDBJ databases">
        <title>The first chromosome-level gecko genome reveals the dynamic sex chromosomes of Neotropical dwarf geckos (Sphaerodactylidae: Sphaerodactylus).</title>
        <authorList>
            <person name="Pinto B.J."/>
            <person name="Keating S.E."/>
            <person name="Gamble T."/>
        </authorList>
    </citation>
    <scope>NUCLEOTIDE SEQUENCE</scope>
    <source>
        <strain evidence="1">TG3544</strain>
    </source>
</reference>